<name>A0A857JPA8_9ALTE</name>
<sequence>MEMVVSLSVQALQNVHGTKPIVGAQEEVWRQY</sequence>
<dbReference type="EMBL" id="CP047656">
    <property type="protein sequence ID" value="QHJ13925.1"/>
    <property type="molecule type" value="Genomic_DNA"/>
</dbReference>
<dbReference type="Proteomes" id="UP000464524">
    <property type="component" value="Chromosome"/>
</dbReference>
<organism evidence="1 2">
    <name type="scientific">Paraglaciecola mesophila</name>
    <dbReference type="NCBI Taxonomy" id="197222"/>
    <lineage>
        <taxon>Bacteria</taxon>
        <taxon>Pseudomonadati</taxon>
        <taxon>Pseudomonadota</taxon>
        <taxon>Gammaproteobacteria</taxon>
        <taxon>Alteromonadales</taxon>
        <taxon>Alteromonadaceae</taxon>
        <taxon>Paraglaciecola</taxon>
    </lineage>
</organism>
<dbReference type="AlphaFoldDB" id="A0A857JPA8"/>
<reference evidence="1 2" key="1">
    <citation type="submission" date="2019-12" db="EMBL/GenBank/DDBJ databases">
        <title>Genome sequencing and assembly of endphytes of Porphyra tenera.</title>
        <authorList>
            <person name="Park J.M."/>
            <person name="Shin R."/>
            <person name="Jo S.H."/>
        </authorList>
    </citation>
    <scope>NUCLEOTIDE SEQUENCE [LARGE SCALE GENOMIC DNA]</scope>
    <source>
        <strain evidence="1 2">GPM4</strain>
    </source>
</reference>
<gene>
    <name evidence="1" type="ORF">FX988_04206</name>
</gene>
<protein>
    <submittedName>
        <fullName evidence="1">Uncharacterized protein</fullName>
    </submittedName>
</protein>
<accession>A0A857JPA8</accession>
<keyword evidence="2" id="KW-1185">Reference proteome</keyword>
<proteinExistence type="predicted"/>
<evidence type="ECO:0000313" key="2">
    <source>
        <dbReference type="Proteomes" id="UP000464524"/>
    </source>
</evidence>
<evidence type="ECO:0000313" key="1">
    <source>
        <dbReference type="EMBL" id="QHJ13925.1"/>
    </source>
</evidence>
<dbReference type="KEGG" id="pmes:FX988_04206"/>